<name>A0A235EXM3_9RHOO</name>
<comment type="caution">
    <text evidence="5">The sequence shown here is derived from an EMBL/GenBank/DDBJ whole genome shotgun (WGS) entry which is preliminary data.</text>
</comment>
<gene>
    <name evidence="5" type="ORF">CGK74_11165</name>
</gene>
<dbReference type="Gene3D" id="1.20.58.2200">
    <property type="match status" value="1"/>
</dbReference>
<keyword evidence="3" id="KW-0732">Signal</keyword>
<feature type="region of interest" description="Disordered" evidence="2">
    <location>
        <begin position="363"/>
        <end position="449"/>
    </location>
</feature>
<keyword evidence="1" id="KW-0175">Coiled coil</keyword>
<dbReference type="InterPro" id="IPR036779">
    <property type="entry name" value="LysM_dom_sf"/>
</dbReference>
<dbReference type="InterPro" id="IPR020012">
    <property type="entry name" value="LysM_FimV"/>
</dbReference>
<dbReference type="InterPro" id="IPR057840">
    <property type="entry name" value="FimV_N"/>
</dbReference>
<dbReference type="PROSITE" id="PS51782">
    <property type="entry name" value="LYSM"/>
    <property type="match status" value="1"/>
</dbReference>
<dbReference type="InterPro" id="IPR018392">
    <property type="entry name" value="LysM"/>
</dbReference>
<dbReference type="InterPro" id="IPR020011">
    <property type="entry name" value="FimV_C"/>
</dbReference>
<feature type="compositionally biased region" description="Low complexity" evidence="2">
    <location>
        <begin position="399"/>
        <end position="422"/>
    </location>
</feature>
<dbReference type="Pfam" id="PF25800">
    <property type="entry name" value="FimV_N"/>
    <property type="match status" value="1"/>
</dbReference>
<evidence type="ECO:0000256" key="1">
    <source>
        <dbReference type="SAM" id="Coils"/>
    </source>
</evidence>
<dbReference type="AlphaFoldDB" id="A0A235EXM3"/>
<feature type="domain" description="LysM" evidence="4">
    <location>
        <begin position="169"/>
        <end position="224"/>
    </location>
</feature>
<organism evidence="5 6">
    <name type="scientific">Thauera propionica</name>
    <dbReference type="NCBI Taxonomy" id="2019431"/>
    <lineage>
        <taxon>Bacteria</taxon>
        <taxon>Pseudomonadati</taxon>
        <taxon>Pseudomonadota</taxon>
        <taxon>Betaproteobacteria</taxon>
        <taxon>Rhodocyclales</taxon>
        <taxon>Zoogloeaceae</taxon>
        <taxon>Thauera</taxon>
    </lineage>
</organism>
<evidence type="ECO:0000313" key="5">
    <source>
        <dbReference type="EMBL" id="OYD53764.1"/>
    </source>
</evidence>
<feature type="compositionally biased region" description="Pro residues" evidence="2">
    <location>
        <begin position="435"/>
        <end position="444"/>
    </location>
</feature>
<evidence type="ECO:0000256" key="2">
    <source>
        <dbReference type="SAM" id="MobiDB-lite"/>
    </source>
</evidence>
<dbReference type="CDD" id="cd00118">
    <property type="entry name" value="LysM"/>
    <property type="match status" value="1"/>
</dbReference>
<dbReference type="EMBL" id="NOIH01000012">
    <property type="protein sequence ID" value="OYD53764.1"/>
    <property type="molecule type" value="Genomic_DNA"/>
</dbReference>
<feature type="chain" id="PRO_5012104759" description="LysM domain-containing protein" evidence="3">
    <location>
        <begin position="24"/>
        <end position="1024"/>
    </location>
</feature>
<proteinExistence type="predicted"/>
<evidence type="ECO:0000313" key="6">
    <source>
        <dbReference type="Proteomes" id="UP000215181"/>
    </source>
</evidence>
<dbReference type="InterPro" id="IPR038440">
    <property type="entry name" value="FimV_C_sf"/>
</dbReference>
<dbReference type="OrthoDB" id="5298707at2"/>
<evidence type="ECO:0000256" key="3">
    <source>
        <dbReference type="SAM" id="SignalP"/>
    </source>
</evidence>
<dbReference type="NCBIfam" id="TIGR03504">
    <property type="entry name" value="FimV_Cterm"/>
    <property type="match status" value="1"/>
</dbReference>
<sequence>MNKSLRASVIAVAIASIPLGAHAAGLGQINVFSGLGQPLRAEIQVSATAQELQSLTARIASPEAFRQANVNYSSAVSAIRVSVDTRASRPVIRLSSDRPINDPFVDLLVELNWANGRMAREYTFLLDPVDLAAPRPLAAAVDAPATPAARPLPPAVRPAAQAGTSAVPDSYTVRRGDTLGRIAGASTHPGVTLDQMLVALYRANPGAFDGGNINRLRAGSVLKVPSADEALKITTAEARREIRAQSADFEAYRRSLATASAERAPAVSEEAQQESAGQIVPKVEEPAPAAEKADQVKVSRSQAAGAAGGEADVRLQALEEELAAREKALEEANARLMQLEQSVRDMQKLLELRSGTLAQLQESAGAPAVREGAEPAPVAAASQEAPATPVAADSPAAVEPQATAPASEAPAEQAQPAPQVAQDEAKPAPKRPPVRRPPPEPVPEPSLVDSMMSDPTVVAGGAGILALLLGYVGFKLRGRRKAAPDASGREQVGDLAPSGPGVFSATGGQSVDTGASSIIQTDFSQSGLSAIDADEGVDPVAEADVYMAYGRDAQAEEILQDALKADPSRLAIYLKLLEIYSLRKSAREFETVATELFARTSGQGREWEKAATMGRKLDADNPLYAEQGVADESIAPRTEVPAGIAPAAAVGLAAAGVASAVTPPLAAEAAPQVVEEGASVENLDEAKPAASLSSLDFSSSGLVEPSQSQMRDTWTVPGDLRQFAGDKPDGTAPDVEELSAAIAAGADLAAPTDELESVDTGALDFELDLGEGVQDALADVPTAEEGLGAEPTGGDGGLAFDLDLGEAEAPAVPAALDVAQPQVAGFDSTAATIVAGDDNLAAALDFELPDLDVGVTAPSPDMSATVLQGDALLQSEMEESVTSPSVAAKAPEAVVDLEKTSFDSSLLDFDFDIDTPVQPAAAAPSGLDLAGIDLDLDSLDAPAEADDAEAQSMEATQLGELGPQGGFDEVPASTGDEVDTKLELARAYDDMGDKEGALELLEEVVRDGSAEQQAAARDMIARLS</sequence>
<reference evidence="5 6" key="1">
    <citation type="submission" date="2017-07" db="EMBL/GenBank/DDBJ databases">
        <title>Thauera sp. KNDSS-Mac4 genome sequence and assembly.</title>
        <authorList>
            <person name="Mayilraj S."/>
        </authorList>
    </citation>
    <scope>NUCLEOTIDE SEQUENCE [LARGE SCALE GENOMIC DNA]</scope>
    <source>
        <strain evidence="5 6">KNDSS-Mac4</strain>
    </source>
</reference>
<dbReference type="NCBIfam" id="TIGR03505">
    <property type="entry name" value="FimV_core"/>
    <property type="match status" value="1"/>
</dbReference>
<keyword evidence="6" id="KW-1185">Reference proteome</keyword>
<evidence type="ECO:0000259" key="4">
    <source>
        <dbReference type="PROSITE" id="PS51782"/>
    </source>
</evidence>
<dbReference type="Gene3D" id="3.10.350.10">
    <property type="entry name" value="LysM domain"/>
    <property type="match status" value="1"/>
</dbReference>
<feature type="region of interest" description="Disordered" evidence="2">
    <location>
        <begin position="262"/>
        <end position="310"/>
    </location>
</feature>
<accession>A0A235EXM3</accession>
<feature type="coiled-coil region" evidence="1">
    <location>
        <begin position="315"/>
        <end position="349"/>
    </location>
</feature>
<dbReference type="Proteomes" id="UP000215181">
    <property type="component" value="Unassembled WGS sequence"/>
</dbReference>
<feature type="compositionally biased region" description="Low complexity" evidence="2">
    <location>
        <begin position="364"/>
        <end position="392"/>
    </location>
</feature>
<protein>
    <recommendedName>
        <fullName evidence="4">LysM domain-containing protein</fullName>
    </recommendedName>
</protein>
<feature type="signal peptide" evidence="3">
    <location>
        <begin position="1"/>
        <end position="23"/>
    </location>
</feature>